<name>A0A072ULQ4_MEDTR</name>
<dbReference type="AlphaFoldDB" id="A0A072ULQ4"/>
<reference evidence="2" key="3">
    <citation type="submission" date="2015-04" db="UniProtKB">
        <authorList>
            <consortium name="EnsemblPlants"/>
        </authorList>
    </citation>
    <scope>IDENTIFICATION</scope>
    <source>
        <strain evidence="2">cv. Jemalong A17</strain>
    </source>
</reference>
<organism evidence="1 3">
    <name type="scientific">Medicago truncatula</name>
    <name type="common">Barrel medic</name>
    <name type="synonym">Medicago tribuloides</name>
    <dbReference type="NCBI Taxonomy" id="3880"/>
    <lineage>
        <taxon>Eukaryota</taxon>
        <taxon>Viridiplantae</taxon>
        <taxon>Streptophyta</taxon>
        <taxon>Embryophyta</taxon>
        <taxon>Tracheophyta</taxon>
        <taxon>Spermatophyta</taxon>
        <taxon>Magnoliopsida</taxon>
        <taxon>eudicotyledons</taxon>
        <taxon>Gunneridae</taxon>
        <taxon>Pentapetalae</taxon>
        <taxon>rosids</taxon>
        <taxon>fabids</taxon>
        <taxon>Fabales</taxon>
        <taxon>Fabaceae</taxon>
        <taxon>Papilionoideae</taxon>
        <taxon>50 kb inversion clade</taxon>
        <taxon>NPAAA clade</taxon>
        <taxon>Hologalegina</taxon>
        <taxon>IRL clade</taxon>
        <taxon>Trifolieae</taxon>
        <taxon>Medicago</taxon>
    </lineage>
</organism>
<gene>
    <name evidence="1" type="ordered locus">MTR_4g078865</name>
</gene>
<proteinExistence type="predicted"/>
<dbReference type="EnsemblPlants" id="KEH30714">
    <property type="protein sequence ID" value="KEH30714"/>
    <property type="gene ID" value="MTR_4g078865"/>
</dbReference>
<protein>
    <submittedName>
        <fullName evidence="1 2">Uncharacterized protein</fullName>
    </submittedName>
</protein>
<evidence type="ECO:0000313" key="1">
    <source>
        <dbReference type="EMBL" id="KEH30714.1"/>
    </source>
</evidence>
<evidence type="ECO:0000313" key="3">
    <source>
        <dbReference type="Proteomes" id="UP000002051"/>
    </source>
</evidence>
<keyword evidence="3" id="KW-1185">Reference proteome</keyword>
<reference evidence="1 3" key="1">
    <citation type="journal article" date="2011" name="Nature">
        <title>The Medicago genome provides insight into the evolution of rhizobial symbioses.</title>
        <authorList>
            <person name="Young N.D."/>
            <person name="Debelle F."/>
            <person name="Oldroyd G.E."/>
            <person name="Geurts R."/>
            <person name="Cannon S.B."/>
            <person name="Udvardi M.K."/>
            <person name="Benedito V.A."/>
            <person name="Mayer K.F."/>
            <person name="Gouzy J."/>
            <person name="Schoof H."/>
            <person name="Van de Peer Y."/>
            <person name="Proost S."/>
            <person name="Cook D.R."/>
            <person name="Meyers B.C."/>
            <person name="Spannagl M."/>
            <person name="Cheung F."/>
            <person name="De Mita S."/>
            <person name="Krishnakumar V."/>
            <person name="Gundlach H."/>
            <person name="Zhou S."/>
            <person name="Mudge J."/>
            <person name="Bharti A.K."/>
            <person name="Murray J.D."/>
            <person name="Naoumkina M.A."/>
            <person name="Rosen B."/>
            <person name="Silverstein K.A."/>
            <person name="Tang H."/>
            <person name="Rombauts S."/>
            <person name="Zhao P.X."/>
            <person name="Zhou P."/>
            <person name="Barbe V."/>
            <person name="Bardou P."/>
            <person name="Bechner M."/>
            <person name="Bellec A."/>
            <person name="Berger A."/>
            <person name="Berges H."/>
            <person name="Bidwell S."/>
            <person name="Bisseling T."/>
            <person name="Choisne N."/>
            <person name="Couloux A."/>
            <person name="Denny R."/>
            <person name="Deshpande S."/>
            <person name="Dai X."/>
            <person name="Doyle J.J."/>
            <person name="Dudez A.M."/>
            <person name="Farmer A.D."/>
            <person name="Fouteau S."/>
            <person name="Franken C."/>
            <person name="Gibelin C."/>
            <person name="Gish J."/>
            <person name="Goldstein S."/>
            <person name="Gonzalez A.J."/>
            <person name="Green P.J."/>
            <person name="Hallab A."/>
            <person name="Hartog M."/>
            <person name="Hua A."/>
            <person name="Humphray S.J."/>
            <person name="Jeong D.H."/>
            <person name="Jing Y."/>
            <person name="Jocker A."/>
            <person name="Kenton S.M."/>
            <person name="Kim D.J."/>
            <person name="Klee K."/>
            <person name="Lai H."/>
            <person name="Lang C."/>
            <person name="Lin S."/>
            <person name="Macmil S.L."/>
            <person name="Magdelenat G."/>
            <person name="Matthews L."/>
            <person name="McCorrison J."/>
            <person name="Monaghan E.L."/>
            <person name="Mun J.H."/>
            <person name="Najar F.Z."/>
            <person name="Nicholson C."/>
            <person name="Noirot C."/>
            <person name="O'Bleness M."/>
            <person name="Paule C.R."/>
            <person name="Poulain J."/>
            <person name="Prion F."/>
            <person name="Qin B."/>
            <person name="Qu C."/>
            <person name="Retzel E.F."/>
            <person name="Riddle C."/>
            <person name="Sallet E."/>
            <person name="Samain S."/>
            <person name="Samson N."/>
            <person name="Sanders I."/>
            <person name="Saurat O."/>
            <person name="Scarpelli C."/>
            <person name="Schiex T."/>
            <person name="Segurens B."/>
            <person name="Severin A.J."/>
            <person name="Sherrier D.J."/>
            <person name="Shi R."/>
            <person name="Sims S."/>
            <person name="Singer S.R."/>
            <person name="Sinharoy S."/>
            <person name="Sterck L."/>
            <person name="Viollet A."/>
            <person name="Wang B.B."/>
            <person name="Wang K."/>
            <person name="Wang M."/>
            <person name="Wang X."/>
            <person name="Warfsmann J."/>
            <person name="Weissenbach J."/>
            <person name="White D.D."/>
            <person name="White J.D."/>
            <person name="Wiley G.B."/>
            <person name="Wincker P."/>
            <person name="Xing Y."/>
            <person name="Yang L."/>
            <person name="Yao Z."/>
            <person name="Ying F."/>
            <person name="Zhai J."/>
            <person name="Zhou L."/>
            <person name="Zuber A."/>
            <person name="Denarie J."/>
            <person name="Dixon R.A."/>
            <person name="May G.D."/>
            <person name="Schwartz D.C."/>
            <person name="Rogers J."/>
            <person name="Quetier F."/>
            <person name="Town C.D."/>
            <person name="Roe B.A."/>
        </authorList>
    </citation>
    <scope>NUCLEOTIDE SEQUENCE [LARGE SCALE GENOMIC DNA]</scope>
    <source>
        <strain evidence="1">A17</strain>
        <strain evidence="2 3">cv. Jemalong A17</strain>
    </source>
</reference>
<dbReference type="EMBL" id="CM001220">
    <property type="protein sequence ID" value="KEH30714.1"/>
    <property type="molecule type" value="Genomic_DNA"/>
</dbReference>
<dbReference type="HOGENOM" id="CLU_180325_0_0_1"/>
<dbReference type="Proteomes" id="UP000002051">
    <property type="component" value="Chromosome 4"/>
</dbReference>
<sequence length="74" mass="8668">MENDNNMFIIEYEMFDPNTLTTSIIMINITTAQFEFKPMMFQMLQTICQFSGAVTDDPRMRLKQFTKVAKNSKS</sequence>
<evidence type="ECO:0000313" key="2">
    <source>
        <dbReference type="EnsemblPlants" id="KEH30714"/>
    </source>
</evidence>
<accession>A0A072ULQ4</accession>
<reference evidence="1 3" key="2">
    <citation type="journal article" date="2014" name="BMC Genomics">
        <title>An improved genome release (version Mt4.0) for the model legume Medicago truncatula.</title>
        <authorList>
            <person name="Tang H."/>
            <person name="Krishnakumar V."/>
            <person name="Bidwell S."/>
            <person name="Rosen B."/>
            <person name="Chan A."/>
            <person name="Zhou S."/>
            <person name="Gentzbittel L."/>
            <person name="Childs K.L."/>
            <person name="Yandell M."/>
            <person name="Gundlach H."/>
            <person name="Mayer K.F."/>
            <person name="Schwartz D.C."/>
            <person name="Town C.D."/>
        </authorList>
    </citation>
    <scope>GENOME REANNOTATION</scope>
    <source>
        <strain evidence="1">A17</strain>
        <strain evidence="2 3">cv. Jemalong A17</strain>
    </source>
</reference>